<evidence type="ECO:0000313" key="2">
    <source>
        <dbReference type="Proteomes" id="UP000478052"/>
    </source>
</evidence>
<organism evidence="1 2">
    <name type="scientific">Aphis craccivora</name>
    <name type="common">Cowpea aphid</name>
    <dbReference type="NCBI Taxonomy" id="307492"/>
    <lineage>
        <taxon>Eukaryota</taxon>
        <taxon>Metazoa</taxon>
        <taxon>Ecdysozoa</taxon>
        <taxon>Arthropoda</taxon>
        <taxon>Hexapoda</taxon>
        <taxon>Insecta</taxon>
        <taxon>Pterygota</taxon>
        <taxon>Neoptera</taxon>
        <taxon>Paraneoptera</taxon>
        <taxon>Hemiptera</taxon>
        <taxon>Sternorrhyncha</taxon>
        <taxon>Aphidomorpha</taxon>
        <taxon>Aphidoidea</taxon>
        <taxon>Aphididae</taxon>
        <taxon>Aphidini</taxon>
        <taxon>Aphis</taxon>
        <taxon>Aphis</taxon>
    </lineage>
</organism>
<evidence type="ECO:0000313" key="1">
    <source>
        <dbReference type="EMBL" id="KAF0740323.1"/>
    </source>
</evidence>
<keyword evidence="2" id="KW-1185">Reference proteome</keyword>
<dbReference type="OrthoDB" id="6816023at2759"/>
<sequence>MYGPIILKQLGGCGKRNVLEGQKDLAFIDANSLESCGIAIPSVATPTLDLVEAIDRPSSSDNDAICSKYLCSKELIWTSKRPTPQDNEATEVFIQIVISDDVQKKLIDKKTPKVKVWQMVYQKMKENSYIISNEIKDGDNKCFQKSRNLEKSYQNHKQRSFKTDNGFMKAPAQFDILHCFMESKYKINSPSIIDTLSIDKKTINTSSSISTVASLSPLYTSGSLNTSRLPTASATALFSDLSDDEELACMTMPSTSKISPPSILHRPKNTLKPINKTSIILDTLNR</sequence>
<dbReference type="EMBL" id="VUJU01007799">
    <property type="protein sequence ID" value="KAF0740323.1"/>
    <property type="molecule type" value="Genomic_DNA"/>
</dbReference>
<accession>A0A6G0XJM2</accession>
<dbReference type="Proteomes" id="UP000478052">
    <property type="component" value="Unassembled WGS sequence"/>
</dbReference>
<comment type="caution">
    <text evidence="1">The sequence shown here is derived from an EMBL/GenBank/DDBJ whole genome shotgun (WGS) entry which is preliminary data.</text>
</comment>
<gene>
    <name evidence="1" type="ORF">FWK35_00021900</name>
</gene>
<dbReference type="AlphaFoldDB" id="A0A6G0XJM2"/>
<protein>
    <submittedName>
        <fullName evidence="1">Uncharacterized protein</fullName>
    </submittedName>
</protein>
<dbReference type="Gene3D" id="1.10.10.60">
    <property type="entry name" value="Homeodomain-like"/>
    <property type="match status" value="1"/>
</dbReference>
<proteinExistence type="predicted"/>
<name>A0A6G0XJM2_APHCR</name>
<reference evidence="1 2" key="1">
    <citation type="submission" date="2019-08" db="EMBL/GenBank/DDBJ databases">
        <title>Whole genome of Aphis craccivora.</title>
        <authorList>
            <person name="Voronova N.V."/>
            <person name="Shulinski R.S."/>
            <person name="Bandarenka Y.V."/>
            <person name="Zhorov D.G."/>
            <person name="Warner D."/>
        </authorList>
    </citation>
    <scope>NUCLEOTIDE SEQUENCE [LARGE SCALE GENOMIC DNA]</scope>
    <source>
        <strain evidence="1">180601</strain>
        <tissue evidence="1">Whole Body</tissue>
    </source>
</reference>